<gene>
    <name evidence="3" type="ORF">SAMN05216553_12270</name>
</gene>
<dbReference type="RefSeq" id="WP_090059535.1">
    <property type="nucleotide sequence ID" value="NZ_FNCC01000022.1"/>
</dbReference>
<accession>A0A1G8CGS7</accession>
<dbReference type="STRING" id="200378.SAMN05216553_12270"/>
<sequence>MKNAVKAALIAALAVAGAAACTSEPTPSAAPATTTTSTTTEPAPAPSTSVVTEVVTATVTNPAKQPALVKTDTRVGYGALKLGMTLEEAKATGLAGTDLVTHDGVCWANERVSVSEQYGVVRISLPAGVSTSTGIGVGSTVDDVKRVHPDASEYRAGLSATLDATSHFNFIINSGRVVHIKIGANTADCVMADL</sequence>
<keyword evidence="2" id="KW-0732">Signal</keyword>
<evidence type="ECO:0000256" key="1">
    <source>
        <dbReference type="SAM" id="MobiDB-lite"/>
    </source>
</evidence>
<feature type="signal peptide" evidence="2">
    <location>
        <begin position="1"/>
        <end position="18"/>
    </location>
</feature>
<feature type="region of interest" description="Disordered" evidence="1">
    <location>
        <begin position="23"/>
        <end position="48"/>
    </location>
</feature>
<name>A0A1G8CGS7_9PSEU</name>
<keyword evidence="4" id="KW-1185">Reference proteome</keyword>
<dbReference type="EMBL" id="FNCC01000022">
    <property type="protein sequence ID" value="SDH44671.1"/>
    <property type="molecule type" value="Genomic_DNA"/>
</dbReference>
<proteinExistence type="predicted"/>
<evidence type="ECO:0000313" key="3">
    <source>
        <dbReference type="EMBL" id="SDH44671.1"/>
    </source>
</evidence>
<dbReference type="PROSITE" id="PS51257">
    <property type="entry name" value="PROKAR_LIPOPROTEIN"/>
    <property type="match status" value="1"/>
</dbReference>
<reference evidence="4" key="1">
    <citation type="submission" date="2016-10" db="EMBL/GenBank/DDBJ databases">
        <authorList>
            <person name="Varghese N."/>
            <person name="Submissions S."/>
        </authorList>
    </citation>
    <scope>NUCLEOTIDE SEQUENCE [LARGE SCALE GENOMIC DNA]</scope>
    <source>
        <strain evidence="4">CGMCC 4.3506</strain>
    </source>
</reference>
<evidence type="ECO:0000256" key="2">
    <source>
        <dbReference type="SAM" id="SignalP"/>
    </source>
</evidence>
<dbReference type="Proteomes" id="UP000199623">
    <property type="component" value="Unassembled WGS sequence"/>
</dbReference>
<dbReference type="AlphaFoldDB" id="A0A1G8CGS7"/>
<evidence type="ECO:0000313" key="4">
    <source>
        <dbReference type="Proteomes" id="UP000199623"/>
    </source>
</evidence>
<protein>
    <submittedName>
        <fullName evidence="3">Uncharacterized protein</fullName>
    </submittedName>
</protein>
<dbReference type="OrthoDB" id="3695075at2"/>
<feature type="chain" id="PRO_5039669835" evidence="2">
    <location>
        <begin position="19"/>
        <end position="194"/>
    </location>
</feature>
<organism evidence="3 4">
    <name type="scientific">Lentzea fradiae</name>
    <dbReference type="NCBI Taxonomy" id="200378"/>
    <lineage>
        <taxon>Bacteria</taxon>
        <taxon>Bacillati</taxon>
        <taxon>Actinomycetota</taxon>
        <taxon>Actinomycetes</taxon>
        <taxon>Pseudonocardiales</taxon>
        <taxon>Pseudonocardiaceae</taxon>
        <taxon>Lentzea</taxon>
    </lineage>
</organism>